<sequence>MWSFFGRKPSTSTYSIESKEEMHTPSRRLEPAAFLEGAPRTKFETRDCKTLAYPSLGGIILGYFTGIELAWLGLSRLDEAKRSTDPHEEDAFAFQMLRLGAQWWPDWEFYSKHQEKMTEIPYGHHFPPNVYTGYPSVGGVWVLKTADNRKRLPSDQEEQPHDWAKIIMTCTMDDRCAVLERFGATFYANIEDCPDVPKSLEEGIRIGRKYKSLLKKMEDYAPGGYVDRWLDGL</sequence>
<keyword evidence="2" id="KW-1185">Reference proteome</keyword>
<gene>
    <name evidence="1" type="ORF">K441DRAFT_669114</name>
</gene>
<dbReference type="EMBL" id="KV748242">
    <property type="protein sequence ID" value="OCK88509.1"/>
    <property type="molecule type" value="Genomic_DNA"/>
</dbReference>
<protein>
    <submittedName>
        <fullName evidence="1">Uncharacterized protein</fullName>
    </submittedName>
</protein>
<reference evidence="1 2" key="1">
    <citation type="journal article" date="2016" name="Nat. Commun.">
        <title>Ectomycorrhizal ecology is imprinted in the genome of the dominant symbiotic fungus Cenococcum geophilum.</title>
        <authorList>
            <consortium name="DOE Joint Genome Institute"/>
            <person name="Peter M."/>
            <person name="Kohler A."/>
            <person name="Ohm R.A."/>
            <person name="Kuo A."/>
            <person name="Krutzmann J."/>
            <person name="Morin E."/>
            <person name="Arend M."/>
            <person name="Barry K.W."/>
            <person name="Binder M."/>
            <person name="Choi C."/>
            <person name="Clum A."/>
            <person name="Copeland A."/>
            <person name="Grisel N."/>
            <person name="Haridas S."/>
            <person name="Kipfer T."/>
            <person name="LaButti K."/>
            <person name="Lindquist E."/>
            <person name="Lipzen A."/>
            <person name="Maire R."/>
            <person name="Meier B."/>
            <person name="Mihaltcheva S."/>
            <person name="Molinier V."/>
            <person name="Murat C."/>
            <person name="Poggeler S."/>
            <person name="Quandt C.A."/>
            <person name="Sperisen C."/>
            <person name="Tritt A."/>
            <person name="Tisserant E."/>
            <person name="Crous P.W."/>
            <person name="Henrissat B."/>
            <person name="Nehls U."/>
            <person name="Egli S."/>
            <person name="Spatafora J.W."/>
            <person name="Grigoriev I.V."/>
            <person name="Martin F.M."/>
        </authorList>
    </citation>
    <scope>NUCLEOTIDE SEQUENCE [LARGE SCALE GENOMIC DNA]</scope>
    <source>
        <strain evidence="1 2">1.58</strain>
    </source>
</reference>
<dbReference type="Proteomes" id="UP000250078">
    <property type="component" value="Unassembled WGS sequence"/>
</dbReference>
<organism evidence="1 2">
    <name type="scientific">Cenococcum geophilum 1.58</name>
    <dbReference type="NCBI Taxonomy" id="794803"/>
    <lineage>
        <taxon>Eukaryota</taxon>
        <taxon>Fungi</taxon>
        <taxon>Dikarya</taxon>
        <taxon>Ascomycota</taxon>
        <taxon>Pezizomycotina</taxon>
        <taxon>Dothideomycetes</taxon>
        <taxon>Pleosporomycetidae</taxon>
        <taxon>Gloniales</taxon>
        <taxon>Gloniaceae</taxon>
        <taxon>Cenococcum</taxon>
    </lineage>
</organism>
<name>A0ACC8EQ12_9PEZI</name>
<accession>A0ACC8EQ12</accession>
<evidence type="ECO:0000313" key="2">
    <source>
        <dbReference type="Proteomes" id="UP000250078"/>
    </source>
</evidence>
<proteinExistence type="predicted"/>
<evidence type="ECO:0000313" key="1">
    <source>
        <dbReference type="EMBL" id="OCK88509.1"/>
    </source>
</evidence>